<name>A0ABS4WZ15_9MICO</name>
<dbReference type="GO" id="GO:0004476">
    <property type="term" value="F:mannose-6-phosphate isomerase activity"/>
    <property type="evidence" value="ECO:0007669"/>
    <property type="project" value="UniProtKB-EC"/>
</dbReference>
<sequence>MKPAHLDRNQPPGRFYRGGARIAAFREVAVHGEFEPEDWVGSTTEVTGEPGLGLSVLPDGRLLRDAIAADPVAWLGAEHVAAFGEDTEVLTKLLDAGERLPVHIHPSREFSEEHLGLTHGKAEAWVYLTDGEAHIGFLPEVTRDQVLPLLRAGETAPVLELMHQLTVTAGDVVYCPPGIPHAIGSGSFMVEVQEPADLSIFLEWKDFPLPGGAGGHLGLDDETAAGAVVAGIERAVVDQFVSAGGGTTGDLLDGANAPFRVDRLRAGDEIEAGFAVLIVTAGAGRAKNESGDLITLDRGSAFSVPHVWGSVTIDGLEDLEVIVARPPNPA</sequence>
<keyword evidence="1" id="KW-0413">Isomerase</keyword>
<dbReference type="Proteomes" id="UP001519290">
    <property type="component" value="Unassembled WGS sequence"/>
</dbReference>
<reference evidence="1 2" key="1">
    <citation type="submission" date="2021-03" db="EMBL/GenBank/DDBJ databases">
        <title>Sequencing the genomes of 1000 actinobacteria strains.</title>
        <authorList>
            <person name="Klenk H.-P."/>
        </authorList>
    </citation>
    <scope>NUCLEOTIDE SEQUENCE [LARGE SCALE GENOMIC DNA]</scope>
    <source>
        <strain evidence="1 2">DSM 14566</strain>
    </source>
</reference>
<keyword evidence="2" id="KW-1185">Reference proteome</keyword>
<proteinExistence type="predicted"/>
<dbReference type="Gene3D" id="2.60.120.10">
    <property type="entry name" value="Jelly Rolls"/>
    <property type="match status" value="1"/>
</dbReference>
<dbReference type="InterPro" id="IPR011051">
    <property type="entry name" value="RmlC_Cupin_sf"/>
</dbReference>
<dbReference type="InterPro" id="IPR014710">
    <property type="entry name" value="RmlC-like_jellyroll"/>
</dbReference>
<evidence type="ECO:0000313" key="1">
    <source>
        <dbReference type="EMBL" id="MBP2381454.1"/>
    </source>
</evidence>
<dbReference type="EMBL" id="JAGIOD010000001">
    <property type="protein sequence ID" value="MBP2381454.1"/>
    <property type="molecule type" value="Genomic_DNA"/>
</dbReference>
<protein>
    <submittedName>
        <fullName evidence="1">Mannose-6-phosphate isomerase</fullName>
        <ecNumber evidence="1">5.3.1.8</ecNumber>
    </submittedName>
</protein>
<evidence type="ECO:0000313" key="2">
    <source>
        <dbReference type="Proteomes" id="UP001519290"/>
    </source>
</evidence>
<dbReference type="EC" id="5.3.1.8" evidence="1"/>
<dbReference type="RefSeq" id="WP_209900614.1">
    <property type="nucleotide sequence ID" value="NZ_BAAAJW010000002.1"/>
</dbReference>
<gene>
    <name evidence="1" type="ORF">JOF43_001411</name>
</gene>
<comment type="caution">
    <text evidence="1">The sequence shown here is derived from an EMBL/GenBank/DDBJ whole genome shotgun (WGS) entry which is preliminary data.</text>
</comment>
<dbReference type="SUPFAM" id="SSF51182">
    <property type="entry name" value="RmlC-like cupins"/>
    <property type="match status" value="1"/>
</dbReference>
<dbReference type="CDD" id="cd07010">
    <property type="entry name" value="cupin_PMI_type_I_N_bac"/>
    <property type="match status" value="1"/>
</dbReference>
<accession>A0ABS4WZ15</accession>
<organism evidence="1 2">
    <name type="scientific">Brachybacterium sacelli</name>
    <dbReference type="NCBI Taxonomy" id="173364"/>
    <lineage>
        <taxon>Bacteria</taxon>
        <taxon>Bacillati</taxon>
        <taxon>Actinomycetota</taxon>
        <taxon>Actinomycetes</taxon>
        <taxon>Micrococcales</taxon>
        <taxon>Dermabacteraceae</taxon>
        <taxon>Brachybacterium</taxon>
    </lineage>
</organism>